<name>A0A8H6RKI3_9PEZI</name>
<dbReference type="PANTHER" id="PTHR35596:SF1">
    <property type="entry name" value="MICROBIAL-TYPE PARG CATALYTIC DOMAIN-CONTAINING PROTEIN"/>
    <property type="match status" value="1"/>
</dbReference>
<feature type="region of interest" description="Disordered" evidence="2">
    <location>
        <begin position="1"/>
        <end position="23"/>
    </location>
</feature>
<protein>
    <recommendedName>
        <fullName evidence="3">Microbial-type PARG catalytic domain-containing protein</fullName>
    </recommendedName>
</protein>
<dbReference type="Proteomes" id="UP000660729">
    <property type="component" value="Unassembled WGS sequence"/>
</dbReference>
<feature type="coiled-coil region" evidence="1">
    <location>
        <begin position="306"/>
        <end position="363"/>
    </location>
</feature>
<evidence type="ECO:0000256" key="2">
    <source>
        <dbReference type="SAM" id="MobiDB-lite"/>
    </source>
</evidence>
<comment type="caution">
    <text evidence="4">The sequence shown here is derived from an EMBL/GenBank/DDBJ whole genome shotgun (WGS) entry which is preliminary data.</text>
</comment>
<evidence type="ECO:0000259" key="3">
    <source>
        <dbReference type="Pfam" id="PF10021"/>
    </source>
</evidence>
<accession>A0A8H6RKI3</accession>
<keyword evidence="1" id="KW-0175">Coiled coil</keyword>
<dbReference type="Gene3D" id="3.40.220.10">
    <property type="entry name" value="Leucine Aminopeptidase, subunit E, domain 1"/>
    <property type="match status" value="1"/>
</dbReference>
<dbReference type="OrthoDB" id="9985428at2759"/>
<evidence type="ECO:0000313" key="5">
    <source>
        <dbReference type="Proteomes" id="UP000660729"/>
    </source>
</evidence>
<dbReference type="Pfam" id="PF10021">
    <property type="entry name" value="PARG_cat_microb"/>
    <property type="match status" value="1"/>
</dbReference>
<proteinExistence type="predicted"/>
<organism evidence="4 5">
    <name type="scientific">Pseudocercospora fuligena</name>
    <dbReference type="NCBI Taxonomy" id="685502"/>
    <lineage>
        <taxon>Eukaryota</taxon>
        <taxon>Fungi</taxon>
        <taxon>Dikarya</taxon>
        <taxon>Ascomycota</taxon>
        <taxon>Pezizomycotina</taxon>
        <taxon>Dothideomycetes</taxon>
        <taxon>Dothideomycetidae</taxon>
        <taxon>Mycosphaerellales</taxon>
        <taxon>Mycosphaerellaceae</taxon>
        <taxon>Pseudocercospora</taxon>
    </lineage>
</organism>
<dbReference type="AlphaFoldDB" id="A0A8H6RKI3"/>
<feature type="compositionally biased region" description="Basic residues" evidence="2">
    <location>
        <begin position="61"/>
        <end position="71"/>
    </location>
</feature>
<dbReference type="InterPro" id="IPR043472">
    <property type="entry name" value="Macro_dom-like"/>
</dbReference>
<dbReference type="SUPFAM" id="SSF52949">
    <property type="entry name" value="Macro domain-like"/>
    <property type="match status" value="1"/>
</dbReference>
<feature type="region of interest" description="Disordered" evidence="2">
    <location>
        <begin position="48"/>
        <end position="89"/>
    </location>
</feature>
<dbReference type="PANTHER" id="PTHR35596">
    <property type="entry name" value="DUF2263 DOMAIN-CONTAINING PROTEIN"/>
    <property type="match status" value="1"/>
</dbReference>
<dbReference type="InterPro" id="IPR019261">
    <property type="entry name" value="PARG_cat_microbial"/>
</dbReference>
<dbReference type="InterPro" id="IPR012664">
    <property type="entry name" value="CHP02452"/>
</dbReference>
<feature type="domain" description="Microbial-type PARG catalytic" evidence="3">
    <location>
        <begin position="83"/>
        <end position="175"/>
    </location>
</feature>
<evidence type="ECO:0000256" key="1">
    <source>
        <dbReference type="SAM" id="Coils"/>
    </source>
</evidence>
<dbReference type="EMBL" id="JABCIY010000082">
    <property type="protein sequence ID" value="KAF7193500.1"/>
    <property type="molecule type" value="Genomic_DNA"/>
</dbReference>
<dbReference type="NCBIfam" id="TIGR02452">
    <property type="entry name" value="TIGR02452 family protein"/>
    <property type="match status" value="1"/>
</dbReference>
<gene>
    <name evidence="4" type="ORF">HII31_05174</name>
</gene>
<feature type="compositionally biased region" description="Low complexity" evidence="2">
    <location>
        <begin position="76"/>
        <end position="88"/>
    </location>
</feature>
<keyword evidence="5" id="KW-1185">Reference proteome</keyword>
<evidence type="ECO:0000313" key="4">
    <source>
        <dbReference type="EMBL" id="KAF7193500.1"/>
    </source>
</evidence>
<sequence length="365" mass="39963">MGRAQPSYAPIAQQGFRKDQRAKQARAIINKTIPQILNSDAKARQGVANAELISSSPASKSRSKKAARRASRGGDDSSQTSLDQDSASHSLQVRIRVADTLVVAQDLHKSTKSKKNVAILNMASPLRPGGGVLNGATSQEELLCSRTTLLPSLKEEWYRLPELGGIWSPDVLVFRLHEDNLPKAQRFYVNVISAGMLRFPDLTDDGDYASQKDRALVLEKMRSVLQILTEKKADRVVLGAWGCGAYANPVHEIAQAWKQALSGDLGSIKEVVFAIKDSRMARDFAEAWGDEIGVLQDEKGGTVGESIDEDQENAELLQKIETLESQIKEVKTPMLKESLEGTLRALKLELAKADQDASDEDEDEG</sequence>
<reference evidence="4" key="1">
    <citation type="submission" date="2020-04" db="EMBL/GenBank/DDBJ databases">
        <title>Draft genome resource of the tomato pathogen Pseudocercospora fuligena.</title>
        <authorList>
            <person name="Zaccaron A."/>
        </authorList>
    </citation>
    <scope>NUCLEOTIDE SEQUENCE</scope>
    <source>
        <strain evidence="4">PF001</strain>
    </source>
</reference>